<protein>
    <submittedName>
        <fullName evidence="1">Uncharacterized protein</fullName>
    </submittedName>
</protein>
<dbReference type="EMBL" id="UPPP01000068">
    <property type="protein sequence ID" value="VBB06792.1"/>
    <property type="molecule type" value="Genomic_DNA"/>
</dbReference>
<name>A0A498R949_9FIRM</name>
<dbReference type="RefSeq" id="WP_122627745.1">
    <property type="nucleotide sequence ID" value="NZ_UPPP01000068.1"/>
</dbReference>
<evidence type="ECO:0000313" key="1">
    <source>
        <dbReference type="EMBL" id="VBB06792.1"/>
    </source>
</evidence>
<reference evidence="1 2" key="1">
    <citation type="submission" date="2018-06" db="EMBL/GenBank/DDBJ databases">
        <authorList>
            <person name="Strepis N."/>
        </authorList>
    </citation>
    <scope>NUCLEOTIDE SEQUENCE [LARGE SCALE GENOMIC DNA]</scope>
    <source>
        <strain evidence="1">LUCI</strain>
    </source>
</reference>
<proteinExistence type="predicted"/>
<dbReference type="OrthoDB" id="1634011at2"/>
<accession>A0A498R949</accession>
<organism evidence="1 2">
    <name type="scientific">Lucifera butyrica</name>
    <dbReference type="NCBI Taxonomy" id="1351585"/>
    <lineage>
        <taxon>Bacteria</taxon>
        <taxon>Bacillati</taxon>
        <taxon>Bacillota</taxon>
        <taxon>Negativicutes</taxon>
        <taxon>Veillonellales</taxon>
        <taxon>Veillonellaceae</taxon>
        <taxon>Lucifera</taxon>
    </lineage>
</organism>
<dbReference type="Proteomes" id="UP000277811">
    <property type="component" value="Unassembled WGS sequence"/>
</dbReference>
<keyword evidence="2" id="KW-1185">Reference proteome</keyword>
<evidence type="ECO:0000313" key="2">
    <source>
        <dbReference type="Proteomes" id="UP000277811"/>
    </source>
</evidence>
<dbReference type="AlphaFoldDB" id="A0A498R949"/>
<sequence length="130" mass="14890">MYKLIIGNVRVTILEDKINRNEATEAAKKAIMEANRHGKLLCHIEIDQDEQGLKIATTEKSGAKLLRKTLKQSMLDGMYAAIQEKLFPTNAFTPKDVWFDGDTGQEWRGNECSSVRDELLKKFEEWMKSV</sequence>
<gene>
    <name evidence="1" type="ORF">LUCI_2028</name>
</gene>